<sequence length="55" mass="5629">MSTTYGAASARFGANSAAGGHGNSWVGLLELQRDPLAHHSNDVDGVDERFEAGAG</sequence>
<keyword evidence="2" id="KW-1185">Reference proteome</keyword>
<gene>
    <name evidence="1" type="ORF">ATK86_7391</name>
</gene>
<evidence type="ECO:0000313" key="2">
    <source>
        <dbReference type="Proteomes" id="UP000233766"/>
    </source>
</evidence>
<dbReference type="EMBL" id="PJMW01000004">
    <property type="protein sequence ID" value="PKV76467.1"/>
    <property type="molecule type" value="Genomic_DNA"/>
</dbReference>
<name>A0A2N3V4B9_9NOCA</name>
<dbReference type="AlphaFoldDB" id="A0A2N3V4B9"/>
<organism evidence="1 2">
    <name type="scientific">Nocardia fluminea</name>
    <dbReference type="NCBI Taxonomy" id="134984"/>
    <lineage>
        <taxon>Bacteria</taxon>
        <taxon>Bacillati</taxon>
        <taxon>Actinomycetota</taxon>
        <taxon>Actinomycetes</taxon>
        <taxon>Mycobacteriales</taxon>
        <taxon>Nocardiaceae</taxon>
        <taxon>Nocardia</taxon>
    </lineage>
</organism>
<comment type="caution">
    <text evidence="1">The sequence shown here is derived from an EMBL/GenBank/DDBJ whole genome shotgun (WGS) entry which is preliminary data.</text>
</comment>
<protein>
    <submittedName>
        <fullName evidence="1">Uncharacterized protein</fullName>
    </submittedName>
</protein>
<evidence type="ECO:0000313" key="1">
    <source>
        <dbReference type="EMBL" id="PKV76467.1"/>
    </source>
</evidence>
<proteinExistence type="predicted"/>
<accession>A0A2N3V4B9</accession>
<reference evidence="1 2" key="1">
    <citation type="submission" date="2017-12" db="EMBL/GenBank/DDBJ databases">
        <title>Sequencing the genomes of 1000 Actinobacteria strains.</title>
        <authorList>
            <person name="Klenk H.-P."/>
        </authorList>
    </citation>
    <scope>NUCLEOTIDE SEQUENCE [LARGE SCALE GENOMIC DNA]</scope>
    <source>
        <strain evidence="1 2">DSM 44489</strain>
    </source>
</reference>
<dbReference type="Proteomes" id="UP000233766">
    <property type="component" value="Unassembled WGS sequence"/>
</dbReference>